<comment type="caution">
    <text evidence="1">The sequence shown here is derived from an EMBL/GenBank/DDBJ whole genome shotgun (WGS) entry which is preliminary data.</text>
</comment>
<organism evidence="1">
    <name type="scientific">marine sediment metagenome</name>
    <dbReference type="NCBI Taxonomy" id="412755"/>
    <lineage>
        <taxon>unclassified sequences</taxon>
        <taxon>metagenomes</taxon>
        <taxon>ecological metagenomes</taxon>
    </lineage>
</organism>
<evidence type="ECO:0000313" key="1">
    <source>
        <dbReference type="EMBL" id="KKL97440.1"/>
    </source>
</evidence>
<gene>
    <name evidence="1" type="ORF">LCGC14_1834440</name>
</gene>
<feature type="non-terminal residue" evidence="1">
    <location>
        <position position="1"/>
    </location>
</feature>
<name>A0A0F9IUL6_9ZZZZ</name>
<accession>A0A0F9IUL6</accession>
<sequence>QIAVTGQMGVRISNVGFRRGVMQYEAYRFSNGRKTTNRLPEVIETNTIDFPVKFTDWRDGRVIPQPENPSYMMYTINPVNWALIKEIQQVEEENLPTIDMNDVIDSARRAWSRFTRVVVVWDDGSPDSILLRHIEEGIFFLESF</sequence>
<dbReference type="AlphaFoldDB" id="A0A0F9IUL6"/>
<proteinExistence type="predicted"/>
<reference evidence="1" key="1">
    <citation type="journal article" date="2015" name="Nature">
        <title>Complex archaea that bridge the gap between prokaryotes and eukaryotes.</title>
        <authorList>
            <person name="Spang A."/>
            <person name="Saw J.H."/>
            <person name="Jorgensen S.L."/>
            <person name="Zaremba-Niedzwiedzka K."/>
            <person name="Martijn J."/>
            <person name="Lind A.E."/>
            <person name="van Eijk R."/>
            <person name="Schleper C."/>
            <person name="Guy L."/>
            <person name="Ettema T.J."/>
        </authorList>
    </citation>
    <scope>NUCLEOTIDE SEQUENCE</scope>
</reference>
<protein>
    <submittedName>
        <fullName evidence="1">Uncharacterized protein</fullName>
    </submittedName>
</protein>
<dbReference type="EMBL" id="LAZR01018168">
    <property type="protein sequence ID" value="KKL97440.1"/>
    <property type="molecule type" value="Genomic_DNA"/>
</dbReference>